<dbReference type="AlphaFoldDB" id="A0AAD1X816"/>
<evidence type="ECO:0000313" key="4">
    <source>
        <dbReference type="Proteomes" id="UP001295684"/>
    </source>
</evidence>
<dbReference type="GO" id="GO:0007131">
    <property type="term" value="P:reciprocal meiotic recombination"/>
    <property type="evidence" value="ECO:0007669"/>
    <property type="project" value="TreeGrafter"/>
</dbReference>
<feature type="compositionally biased region" description="Basic and acidic residues" evidence="1">
    <location>
        <begin position="411"/>
        <end position="420"/>
    </location>
</feature>
<keyword evidence="4" id="KW-1185">Reference proteome</keyword>
<protein>
    <submittedName>
        <fullName evidence="3">Uncharacterized protein</fullName>
    </submittedName>
</protein>
<dbReference type="EMBL" id="CAMPGE010002079">
    <property type="protein sequence ID" value="CAI2360885.1"/>
    <property type="molecule type" value="Genomic_DNA"/>
</dbReference>
<feature type="region of interest" description="Disordered" evidence="1">
    <location>
        <begin position="365"/>
        <end position="433"/>
    </location>
</feature>
<reference evidence="3" key="1">
    <citation type="submission" date="2023-07" db="EMBL/GenBank/DDBJ databases">
        <authorList>
            <consortium name="AG Swart"/>
            <person name="Singh M."/>
            <person name="Singh A."/>
            <person name="Seah K."/>
            <person name="Emmerich C."/>
        </authorList>
    </citation>
    <scope>NUCLEOTIDE SEQUENCE</scope>
    <source>
        <strain evidence="3">DP1</strain>
    </source>
</reference>
<evidence type="ECO:0000256" key="2">
    <source>
        <dbReference type="SAM" id="Phobius"/>
    </source>
</evidence>
<proteinExistence type="predicted"/>
<dbReference type="GO" id="GO:0005634">
    <property type="term" value="C:nucleus"/>
    <property type="evidence" value="ECO:0007669"/>
    <property type="project" value="TreeGrafter"/>
</dbReference>
<evidence type="ECO:0000313" key="3">
    <source>
        <dbReference type="EMBL" id="CAI2360885.1"/>
    </source>
</evidence>
<name>A0AAD1X816_EUPCR</name>
<dbReference type="PANTHER" id="PTHR31398">
    <property type="entry name" value="MEIOTIC NUCLEAR DIVISION PROTEIN 1 HOMOLOG"/>
    <property type="match status" value="1"/>
</dbReference>
<dbReference type="Proteomes" id="UP001295684">
    <property type="component" value="Unassembled WGS sequence"/>
</dbReference>
<comment type="caution">
    <text evidence="3">The sequence shown here is derived from an EMBL/GenBank/DDBJ whole genome shotgun (WGS) entry which is preliminary data.</text>
</comment>
<sequence>MGILGKIGKFSSNSIKAVDKYYKTPRLYFKGKQEFKTHLGGILTILVLVVTLLYFASLLSVLFNKKDSRVMSNTKVNDFTNDPKEFNFKSKSRFAFILLDKDTKKPIPQSDDLFKFEVYQGTNLLNPSEDSGTKYEQLEVERCSDQLNNIDPNHRLNGTKYEDHLWCPKQDQNMVISGTEISNEYKFINIRIRAANLSWEWWSTSRLKNAIFTLTTVNSYLDLNEFEAPIKSSIDSNNRLYLMKETCHHRYISFKNHSATLYDNLFLSWMSKTEKFHTFNLEEDSSYDCAGTRASYSAEFFIVMNKQEEEIVRTVFNIFDLLAKVGGLYEILNLVGILFTCKLKERLFLLSLVSALYHTKISVDNRSQNPEQRPRRDLESSKYYQNYEGGESQADDDNEGDIEYEDEEEEEKHPYYRSKTDNTSNISESPIGPSLFKKYTMREQPSPFLTKSTSEKFDDIFKSRSGTKYSEERKSPPTSSKTEEGSLDYLGNWVEKDLLNEIKAKRKIRYNCIDALCCRKIVQSCKDQEKTPDISKILAISEKKVKNDLDIVVIGQAVHELKAMMSLILTQQERDLIKFTQESLVTPDTSHKQFRIRIPKLNSSKKKIKHFNQDLAKITSGLDYGNERSRRLVAQLTRKEGQHRKFEYSK</sequence>
<feature type="transmembrane region" description="Helical" evidence="2">
    <location>
        <begin position="39"/>
        <end position="63"/>
    </location>
</feature>
<feature type="compositionally biased region" description="Acidic residues" evidence="1">
    <location>
        <begin position="393"/>
        <end position="410"/>
    </location>
</feature>
<gene>
    <name evidence="3" type="ORF">ECRASSUSDP1_LOCUS2192</name>
</gene>
<dbReference type="PANTHER" id="PTHR31398:SF0">
    <property type="entry name" value="MEIOTIC NUCLEAR DIVISION PROTEIN 1 HOMOLOG"/>
    <property type="match status" value="1"/>
</dbReference>
<organism evidence="3 4">
    <name type="scientific">Euplotes crassus</name>
    <dbReference type="NCBI Taxonomy" id="5936"/>
    <lineage>
        <taxon>Eukaryota</taxon>
        <taxon>Sar</taxon>
        <taxon>Alveolata</taxon>
        <taxon>Ciliophora</taxon>
        <taxon>Intramacronucleata</taxon>
        <taxon>Spirotrichea</taxon>
        <taxon>Hypotrichia</taxon>
        <taxon>Euplotida</taxon>
        <taxon>Euplotidae</taxon>
        <taxon>Moneuplotes</taxon>
    </lineage>
</organism>
<keyword evidence="2" id="KW-0812">Transmembrane</keyword>
<accession>A0AAD1X816</accession>
<keyword evidence="2" id="KW-1133">Transmembrane helix</keyword>
<keyword evidence="2" id="KW-0472">Membrane</keyword>
<evidence type="ECO:0000256" key="1">
    <source>
        <dbReference type="SAM" id="MobiDB-lite"/>
    </source>
</evidence>
<feature type="region of interest" description="Disordered" evidence="1">
    <location>
        <begin position="463"/>
        <end position="485"/>
    </location>
</feature>